<evidence type="ECO:0000313" key="2">
    <source>
        <dbReference type="Proteomes" id="UP000288227"/>
    </source>
</evidence>
<accession>A0A401UEH0</accession>
<sequence>MVGCGSQEKPKEIQLGIDTVFNDISESFTPNTNQQDLNFEILSIENYVDSIELLPSADIKHVELKKNLNNKELYLNSEIYKNKGSIFKIILNSNYLSYYHPLIPKTDSTITNKFSREYYYRNGLLVYIKESYNLNNSTQAFENTYYLKKDSLIKWTSDYFFQHQQLYQQLDLVLTKFPQLDIIDVILKATNNLSDKNSLYGKSKTEAIEKWIDFKKIEDSTLIDVKIQNTNRFSNLIGITSYFNGKDTSEHYHILNFSYNTYLSPEYVEVTQQYFGKAVKKIEEISRPGDAMLYLLAKHQVRDTTSIKKLLSTDISLSSLGLIDFTDNECNIGLDNNFFNDKGIGEISYSGGGWGDTYVWEKSGKNPRLIFVSRYSH</sequence>
<proteinExistence type="predicted"/>
<gene>
    <name evidence="1" type="ORF">SanaruYs_35580</name>
</gene>
<evidence type="ECO:0000313" key="1">
    <source>
        <dbReference type="EMBL" id="GCC53315.1"/>
    </source>
</evidence>
<keyword evidence="2" id="KW-1185">Reference proteome</keyword>
<comment type="caution">
    <text evidence="1">The sequence shown here is derived from an EMBL/GenBank/DDBJ whole genome shotgun (WGS) entry which is preliminary data.</text>
</comment>
<dbReference type="Proteomes" id="UP000288227">
    <property type="component" value="Unassembled WGS sequence"/>
</dbReference>
<protein>
    <submittedName>
        <fullName evidence="1">Uncharacterized protein</fullName>
    </submittedName>
</protein>
<dbReference type="AlphaFoldDB" id="A0A401UEH0"/>
<dbReference type="EMBL" id="BHXQ01000007">
    <property type="protein sequence ID" value="GCC53315.1"/>
    <property type="molecule type" value="Genomic_DNA"/>
</dbReference>
<reference evidence="1 2" key="1">
    <citation type="submission" date="2018-11" db="EMBL/GenBank/DDBJ databases">
        <title>Chryseotalea sanarue gen. nov., sp., nov., a member of the family Cytophagaceae, isolated from a brackish lake in Hamamatsu Japan.</title>
        <authorList>
            <person name="Maejima Y."/>
            <person name="Iino T."/>
            <person name="Muraguchi Y."/>
            <person name="Fukuda K."/>
            <person name="Ohkuma M."/>
            <person name="Moriuchi R."/>
            <person name="Dohra H."/>
            <person name="Kimbara K."/>
            <person name="Shintani M."/>
        </authorList>
    </citation>
    <scope>NUCLEOTIDE SEQUENCE [LARGE SCALE GENOMIC DNA]</scope>
    <source>
        <strain evidence="1 2">Ys</strain>
    </source>
</reference>
<name>A0A401UEH0_9BACT</name>
<organism evidence="1 2">
    <name type="scientific">Chryseotalea sanaruensis</name>
    <dbReference type="NCBI Taxonomy" id="2482724"/>
    <lineage>
        <taxon>Bacteria</taxon>
        <taxon>Pseudomonadati</taxon>
        <taxon>Bacteroidota</taxon>
        <taxon>Cytophagia</taxon>
        <taxon>Cytophagales</taxon>
        <taxon>Chryseotaleaceae</taxon>
        <taxon>Chryseotalea</taxon>
    </lineage>
</organism>